<protein>
    <submittedName>
        <fullName evidence="1">Uncharacterized protein</fullName>
    </submittedName>
</protein>
<gene>
    <name evidence="1" type="ORF">BN2475_50050</name>
</gene>
<name>A0A1N7RK77_9BURK</name>
<dbReference type="STRING" id="1247936.BN2475_50050"/>
<proteinExistence type="predicted"/>
<dbReference type="AlphaFoldDB" id="A0A1N7RK77"/>
<dbReference type="EMBL" id="CYGX02000005">
    <property type="protein sequence ID" value="SIT35485.1"/>
    <property type="molecule type" value="Genomic_DNA"/>
</dbReference>
<reference evidence="1 2" key="1">
    <citation type="submission" date="2016-12" db="EMBL/GenBank/DDBJ databases">
        <authorList>
            <person name="Song W.-J."/>
            <person name="Kurnit D.M."/>
        </authorList>
    </citation>
    <scope>NUCLEOTIDE SEQUENCE [LARGE SCALE GENOMIC DNA]</scope>
    <source>
        <strain evidence="1 2">STM7296</strain>
    </source>
</reference>
<organism evidence="1 2">
    <name type="scientific">Paraburkholderia ribeironis</name>
    <dbReference type="NCBI Taxonomy" id="1247936"/>
    <lineage>
        <taxon>Bacteria</taxon>
        <taxon>Pseudomonadati</taxon>
        <taxon>Pseudomonadota</taxon>
        <taxon>Betaproteobacteria</taxon>
        <taxon>Burkholderiales</taxon>
        <taxon>Burkholderiaceae</taxon>
        <taxon>Paraburkholderia</taxon>
    </lineage>
</organism>
<keyword evidence="2" id="KW-1185">Reference proteome</keyword>
<dbReference type="RefSeq" id="WP_094777833.1">
    <property type="nucleotide sequence ID" value="NZ_CYGX02000005.1"/>
</dbReference>
<sequence>MMSRWRYDRPFCLTLSTSDGVNQYGWNEPGRLSQISGGVTASFSYDVFGRRKDCTVNGHRMQTAWIDDELNLMVPDGDWSQRMRVVSPYLESGMDELTYRRIAPGAVGLATAS</sequence>
<dbReference type="Proteomes" id="UP000187012">
    <property type="component" value="Unassembled WGS sequence"/>
</dbReference>
<evidence type="ECO:0000313" key="2">
    <source>
        <dbReference type="Proteomes" id="UP000187012"/>
    </source>
</evidence>
<accession>A0A1N7RK77</accession>
<evidence type="ECO:0000313" key="1">
    <source>
        <dbReference type="EMBL" id="SIT35485.1"/>
    </source>
</evidence>